<evidence type="ECO:0000313" key="7">
    <source>
        <dbReference type="EMBL" id="QSO48479.1"/>
    </source>
</evidence>
<keyword evidence="4 5" id="KW-0067">ATP-binding</keyword>
<name>A0A9X7W1B1_9BACL</name>
<keyword evidence="3 7" id="KW-0418">Kinase</keyword>
<dbReference type="GO" id="GO:0004672">
    <property type="term" value="F:protein kinase activity"/>
    <property type="evidence" value="ECO:0007669"/>
    <property type="project" value="InterPro"/>
</dbReference>
<dbReference type="PANTHER" id="PTHR11042">
    <property type="entry name" value="EUKARYOTIC TRANSLATION INITIATION FACTOR 2-ALPHA KINASE EIF2-ALPHA KINASE -RELATED"/>
    <property type="match status" value="1"/>
</dbReference>
<dbReference type="GO" id="GO:0005524">
    <property type="term" value="F:ATP binding"/>
    <property type="evidence" value="ECO:0007669"/>
    <property type="project" value="UniProtKB-UniRule"/>
</dbReference>
<sequence>MVVRTDGHLIYLRNKLDEFDEKYQYFEQNARMYLDFYDYVDDESLRQFFSIFHYQLNFLFKHMNQRLQSGHYTANESRELLYVLDEISTVQANFRGTKHEFTIVLYYEDIIRQCEAFLQHSGGSPIPSGFPRIDLIETEPIFQVTSSIGIERGNRRTLIPTKMIGGGSYATVHKYKDDYYNRPFAIKRANKGLTKDEYQRFKTEFDTMQKLNSPYVVEVYSFNEENREYVMEYVDKTLDAYIAENNNKLDVSERISLVRQILKAFNYIHSKGVLHRDISTKNVLIKLYDELKVAKVADFGLVKLPGSTLTKSDTEMKGSLNDPKLSVTGFTHYDMRHETYALVRLIYFVMTGRLTVGKYQSKEFQSFIEKGLSDNLDDRYQDVMELQAAFNEVVRTL</sequence>
<dbReference type="RefSeq" id="WP_206657814.1">
    <property type="nucleotide sequence ID" value="NZ_CP071182.1"/>
</dbReference>
<dbReference type="AlphaFoldDB" id="A0A9X7W1B1"/>
<accession>A0A9X7W1B1</accession>
<dbReference type="SUPFAM" id="SSF56112">
    <property type="entry name" value="Protein kinase-like (PK-like)"/>
    <property type="match status" value="1"/>
</dbReference>
<evidence type="ECO:0000259" key="6">
    <source>
        <dbReference type="PROSITE" id="PS50011"/>
    </source>
</evidence>
<evidence type="ECO:0000256" key="3">
    <source>
        <dbReference type="ARBA" id="ARBA00022777"/>
    </source>
</evidence>
<dbReference type="Proteomes" id="UP000663505">
    <property type="component" value="Chromosome"/>
</dbReference>
<dbReference type="InterPro" id="IPR050339">
    <property type="entry name" value="CC_SR_Kinase"/>
</dbReference>
<dbReference type="PANTHER" id="PTHR11042:SF178">
    <property type="entry name" value="EUKARYOTIC TRANSLATION INITIATION FACTOR 2-ALPHA KINASE 1"/>
    <property type="match status" value="1"/>
</dbReference>
<evidence type="ECO:0000256" key="2">
    <source>
        <dbReference type="ARBA" id="ARBA00022741"/>
    </source>
</evidence>
<keyword evidence="2 5" id="KW-0547">Nucleotide-binding</keyword>
<dbReference type="PROSITE" id="PS50011">
    <property type="entry name" value="PROTEIN_KINASE_DOM"/>
    <property type="match status" value="1"/>
</dbReference>
<dbReference type="InterPro" id="IPR017441">
    <property type="entry name" value="Protein_kinase_ATP_BS"/>
</dbReference>
<organism evidence="7 8">
    <name type="scientific">Alicyclobacillus mengziensis</name>
    <dbReference type="NCBI Taxonomy" id="2931921"/>
    <lineage>
        <taxon>Bacteria</taxon>
        <taxon>Bacillati</taxon>
        <taxon>Bacillota</taxon>
        <taxon>Bacilli</taxon>
        <taxon>Bacillales</taxon>
        <taxon>Alicyclobacillaceae</taxon>
        <taxon>Alicyclobacillus</taxon>
    </lineage>
</organism>
<evidence type="ECO:0000256" key="5">
    <source>
        <dbReference type="PROSITE-ProRule" id="PRU10141"/>
    </source>
</evidence>
<feature type="binding site" evidence="5">
    <location>
        <position position="187"/>
    </location>
    <ligand>
        <name>ATP</name>
        <dbReference type="ChEBI" id="CHEBI:30616"/>
    </ligand>
</feature>
<evidence type="ECO:0000256" key="1">
    <source>
        <dbReference type="ARBA" id="ARBA00022679"/>
    </source>
</evidence>
<reference evidence="7 8" key="1">
    <citation type="submission" date="2021-02" db="EMBL/GenBank/DDBJ databases">
        <title>Alicyclobacillus curvatus sp. nov. and Alicyclobacillus mengziensis sp. nov., two acidophilic bacteria isolated from acid mine drainage.</title>
        <authorList>
            <person name="Huang Y."/>
        </authorList>
    </citation>
    <scope>NUCLEOTIDE SEQUENCE [LARGE SCALE GENOMIC DNA]</scope>
    <source>
        <strain evidence="7 8">S30H14</strain>
    </source>
</reference>
<keyword evidence="8" id="KW-1185">Reference proteome</keyword>
<dbReference type="Gene3D" id="1.10.510.10">
    <property type="entry name" value="Transferase(Phosphotransferase) domain 1"/>
    <property type="match status" value="1"/>
</dbReference>
<evidence type="ECO:0000256" key="4">
    <source>
        <dbReference type="ARBA" id="ARBA00022840"/>
    </source>
</evidence>
<dbReference type="EMBL" id="CP071182">
    <property type="protein sequence ID" value="QSO48479.1"/>
    <property type="molecule type" value="Genomic_DNA"/>
</dbReference>
<dbReference type="InterPro" id="IPR000719">
    <property type="entry name" value="Prot_kinase_dom"/>
</dbReference>
<evidence type="ECO:0000313" key="8">
    <source>
        <dbReference type="Proteomes" id="UP000663505"/>
    </source>
</evidence>
<dbReference type="GO" id="GO:0005737">
    <property type="term" value="C:cytoplasm"/>
    <property type="evidence" value="ECO:0007669"/>
    <property type="project" value="TreeGrafter"/>
</dbReference>
<gene>
    <name evidence="7" type="ORF">JZ786_05675</name>
</gene>
<dbReference type="InterPro" id="IPR011009">
    <property type="entry name" value="Kinase-like_dom_sf"/>
</dbReference>
<dbReference type="PROSITE" id="PS00109">
    <property type="entry name" value="PROTEIN_KINASE_TYR"/>
    <property type="match status" value="1"/>
</dbReference>
<dbReference type="Pfam" id="PF00069">
    <property type="entry name" value="Pkinase"/>
    <property type="match status" value="1"/>
</dbReference>
<dbReference type="KEGG" id="afx:JZ786_05675"/>
<proteinExistence type="predicted"/>
<protein>
    <submittedName>
        <fullName evidence="7">Protein kinase</fullName>
    </submittedName>
</protein>
<keyword evidence="1" id="KW-0808">Transferase</keyword>
<feature type="domain" description="Protein kinase" evidence="6">
    <location>
        <begin position="158"/>
        <end position="397"/>
    </location>
</feature>
<dbReference type="InterPro" id="IPR008266">
    <property type="entry name" value="Tyr_kinase_AS"/>
</dbReference>
<dbReference type="PROSITE" id="PS00107">
    <property type="entry name" value="PROTEIN_KINASE_ATP"/>
    <property type="match status" value="1"/>
</dbReference>